<dbReference type="EMBL" id="FNFL01000005">
    <property type="protein sequence ID" value="SDK35479.1"/>
    <property type="molecule type" value="Genomic_DNA"/>
</dbReference>
<evidence type="ECO:0000313" key="2">
    <source>
        <dbReference type="Proteomes" id="UP000198694"/>
    </source>
</evidence>
<dbReference type="STRING" id="407036.SAMN05216243_2857"/>
<organism evidence="1 2">
    <name type="scientific">Sediminibacillus albus</name>
    <dbReference type="NCBI Taxonomy" id="407036"/>
    <lineage>
        <taxon>Bacteria</taxon>
        <taxon>Bacillati</taxon>
        <taxon>Bacillota</taxon>
        <taxon>Bacilli</taxon>
        <taxon>Bacillales</taxon>
        <taxon>Bacillaceae</taxon>
        <taxon>Sediminibacillus</taxon>
    </lineage>
</organism>
<dbReference type="RefSeq" id="WP_093215516.1">
    <property type="nucleotide sequence ID" value="NZ_FNFL01000005.1"/>
</dbReference>
<sequence length="175" mass="20613">MSLDIIIKGIPLQAYKWKEEQLDQYTLTINTKINKEDYLKLTELRQDAGNKANYFDVMIADYVKIMRFGKIIYSDHGKFVKMRAALVEKDYSKELEDIHHPEKEDLLETVAHLKLTNDKLMNLLQSKGLLTEEELNEIKLSTVDEKSEAFELYRVEDVDFYKDETTSKPSVFNWH</sequence>
<gene>
    <name evidence="1" type="ORF">SAMN05216243_2857</name>
</gene>
<dbReference type="OrthoDB" id="2965166at2"/>
<dbReference type="Proteomes" id="UP000198694">
    <property type="component" value="Unassembled WGS sequence"/>
</dbReference>
<accession>A0A1G9B7K6</accession>
<protein>
    <submittedName>
        <fullName evidence="1">Uncharacterized protein</fullName>
    </submittedName>
</protein>
<keyword evidence="2" id="KW-1185">Reference proteome</keyword>
<proteinExistence type="predicted"/>
<name>A0A1G9B7K6_9BACI</name>
<dbReference type="AlphaFoldDB" id="A0A1G9B7K6"/>
<evidence type="ECO:0000313" key="1">
    <source>
        <dbReference type="EMBL" id="SDK35479.1"/>
    </source>
</evidence>
<reference evidence="1 2" key="1">
    <citation type="submission" date="2016-10" db="EMBL/GenBank/DDBJ databases">
        <authorList>
            <person name="de Groot N.N."/>
        </authorList>
    </citation>
    <scope>NUCLEOTIDE SEQUENCE [LARGE SCALE GENOMIC DNA]</scope>
    <source>
        <strain evidence="1 2">CGMCC 1.6502</strain>
    </source>
</reference>